<reference evidence="2 3" key="1">
    <citation type="submission" date="2021-05" db="EMBL/GenBank/DDBJ databases">
        <title>Novel species in genus Cellulomonas.</title>
        <authorList>
            <person name="Zhang G."/>
        </authorList>
    </citation>
    <scope>NUCLEOTIDE SEQUENCE [LARGE SCALE GENOMIC DNA]</scope>
    <source>
        <strain evidence="3">zg-ZUI222</strain>
    </source>
</reference>
<dbReference type="InterPro" id="IPR036873">
    <property type="entry name" value="Rhodanese-like_dom_sf"/>
</dbReference>
<keyword evidence="3" id="KW-1185">Reference proteome</keyword>
<evidence type="ECO:0000259" key="1">
    <source>
        <dbReference type="PROSITE" id="PS50206"/>
    </source>
</evidence>
<evidence type="ECO:0000313" key="3">
    <source>
        <dbReference type="Proteomes" id="UP000677804"/>
    </source>
</evidence>
<organism evidence="2 3">
    <name type="scientific">Cellulomonas wangleii</name>
    <dbReference type="NCBI Taxonomy" id="2816956"/>
    <lineage>
        <taxon>Bacteria</taxon>
        <taxon>Bacillati</taxon>
        <taxon>Actinomycetota</taxon>
        <taxon>Actinomycetes</taxon>
        <taxon>Micrococcales</taxon>
        <taxon>Cellulomonadaceae</taxon>
        <taxon>Cellulomonas</taxon>
    </lineage>
</organism>
<feature type="domain" description="Rhodanese" evidence="1">
    <location>
        <begin position="33"/>
        <end position="125"/>
    </location>
</feature>
<accession>A0ABX8D5H7</accession>
<proteinExistence type="predicted"/>
<dbReference type="PROSITE" id="PS50206">
    <property type="entry name" value="RHODANESE_3"/>
    <property type="match status" value="1"/>
</dbReference>
<dbReference type="Gene3D" id="3.40.250.10">
    <property type="entry name" value="Rhodanese-like domain"/>
    <property type="match status" value="1"/>
</dbReference>
<dbReference type="EMBL" id="CP074405">
    <property type="protein sequence ID" value="QVI62713.1"/>
    <property type="molecule type" value="Genomic_DNA"/>
</dbReference>
<gene>
    <name evidence="2" type="ORF">KG103_01860</name>
</gene>
<evidence type="ECO:0000313" key="2">
    <source>
        <dbReference type="EMBL" id="QVI62713.1"/>
    </source>
</evidence>
<dbReference type="InterPro" id="IPR001763">
    <property type="entry name" value="Rhodanese-like_dom"/>
</dbReference>
<dbReference type="SMART" id="SM00450">
    <property type="entry name" value="RHOD"/>
    <property type="match status" value="1"/>
</dbReference>
<dbReference type="PANTHER" id="PTHR43031:SF1">
    <property type="entry name" value="PYRIDINE NUCLEOTIDE-DISULPHIDE OXIDOREDUCTASE"/>
    <property type="match status" value="1"/>
</dbReference>
<dbReference type="PANTHER" id="PTHR43031">
    <property type="entry name" value="FAD-DEPENDENT OXIDOREDUCTASE"/>
    <property type="match status" value="1"/>
</dbReference>
<dbReference type="SUPFAM" id="SSF52821">
    <property type="entry name" value="Rhodanese/Cell cycle control phosphatase"/>
    <property type="match status" value="1"/>
</dbReference>
<dbReference type="Pfam" id="PF00581">
    <property type="entry name" value="Rhodanese"/>
    <property type="match status" value="1"/>
</dbReference>
<name>A0ABX8D5H7_9CELL</name>
<dbReference type="Proteomes" id="UP000677804">
    <property type="component" value="Chromosome"/>
</dbReference>
<sequence length="148" mass="15664">MVGMQTSITARDFFAAKLAYETDPADLAADRAAGRAPVVVDVRSAEGWRQGRIPGAVHVPGAELTARAADLLPDRDADVVVYCWGPGCNGSTWGALALAELGYTRVRELIGGYEYWVREGFATVTDEGRTRRAADPLTAPVGATVPSA</sequence>
<dbReference type="InterPro" id="IPR050229">
    <property type="entry name" value="GlpE_sulfurtransferase"/>
</dbReference>
<protein>
    <submittedName>
        <fullName evidence="2">Sulfurtransferase</fullName>
    </submittedName>
</protein>
<dbReference type="RefSeq" id="WP_207341820.1">
    <property type="nucleotide sequence ID" value="NZ_CP074405.1"/>
</dbReference>